<evidence type="ECO:0000313" key="9">
    <source>
        <dbReference type="Proteomes" id="UP000286402"/>
    </source>
</evidence>
<name>A0A420G9Y5_9SPHI</name>
<evidence type="ECO:0000259" key="6">
    <source>
        <dbReference type="Pfam" id="PF07980"/>
    </source>
</evidence>
<keyword evidence="4" id="KW-0472">Membrane</keyword>
<dbReference type="EMBL" id="MCAQ01000001">
    <property type="protein sequence ID" value="RKF42012.1"/>
    <property type="molecule type" value="Genomic_DNA"/>
</dbReference>
<dbReference type="AlphaFoldDB" id="A0A420G9Y5"/>
<evidence type="ECO:0008006" key="10">
    <source>
        <dbReference type="Google" id="ProtNLM"/>
    </source>
</evidence>
<keyword evidence="5" id="KW-0998">Cell outer membrane</keyword>
<evidence type="ECO:0000256" key="5">
    <source>
        <dbReference type="ARBA" id="ARBA00023237"/>
    </source>
</evidence>
<comment type="similarity">
    <text evidence="2">Belongs to the SusD family.</text>
</comment>
<feature type="domain" description="RagB/SusD" evidence="6">
    <location>
        <begin position="391"/>
        <end position="468"/>
    </location>
</feature>
<dbReference type="InterPro" id="IPR012944">
    <property type="entry name" value="SusD_RagB_dom"/>
</dbReference>
<dbReference type="RefSeq" id="WP_120332417.1">
    <property type="nucleotide sequence ID" value="NZ_CP070350.1"/>
</dbReference>
<protein>
    <recommendedName>
        <fullName evidence="10">SusD-like starch-binding protein associating with outer membrane</fullName>
    </recommendedName>
</protein>
<evidence type="ECO:0000313" key="8">
    <source>
        <dbReference type="EMBL" id="RKF42012.1"/>
    </source>
</evidence>
<dbReference type="Proteomes" id="UP000286402">
    <property type="component" value="Unassembled WGS sequence"/>
</dbReference>
<sequence length="497" mass="56664">MKNLTIVLILFTALSTLSCSKWLDIQPESEIDKSVLFSTEDGFKEALIGVYTRCAKDDLYGKELTIGTPEVLVQNYALSSNDPLRYQQTKLFKFNDGNFIGRKDNIWKGLYNGIVNTNLILEEIDRKKQLFTGSNYQLIKGESLALRAYLHFDALRLFGPAPVVNNKIEAIPYVTTYSNKSTKLSTVSQLLDSVIRDLEEAKELLKVDPIRLKSYVVGYPTVGDTLKNSELQDKSLFLQNRRHRLNYYAVCGLLARTYLYSGDKVKALLNAREVIDAKKFPWTNATDFLAVDADKKDRIFYKELLFAWYIPAMNNTYNNDWFQDNNSAIYLDQDEAKTIYEVAGAGGGDMRYTQWFGTVSVGNSFISSIHKYRRNTLGDSFAANLHYLVAPAIRLSEIYYIAAECSYETAPAQAAAWLDEVREHRGIGQKVDISTNAKLRTELLKEYRKEMFAEGQLFFAYKRLNEPIVGQQGTTIPASQQIYVWPLPDDEIIYGQR</sequence>
<evidence type="ECO:0000259" key="7">
    <source>
        <dbReference type="Pfam" id="PF14322"/>
    </source>
</evidence>
<dbReference type="SUPFAM" id="SSF48452">
    <property type="entry name" value="TPR-like"/>
    <property type="match status" value="1"/>
</dbReference>
<keyword evidence="9" id="KW-1185">Reference proteome</keyword>
<feature type="domain" description="SusD-like N-terminal" evidence="7">
    <location>
        <begin position="21"/>
        <end position="206"/>
    </location>
</feature>
<accession>A0A420G9Y5</accession>
<proteinExistence type="inferred from homology"/>
<evidence type="ECO:0000256" key="4">
    <source>
        <dbReference type="ARBA" id="ARBA00023136"/>
    </source>
</evidence>
<dbReference type="Gene3D" id="1.25.40.390">
    <property type="match status" value="2"/>
</dbReference>
<reference evidence="8 9" key="1">
    <citation type="submission" date="2016-07" db="EMBL/GenBank/DDBJ databases">
        <title>Genome analysis of Sphingobacterium siyangense T12B17.</title>
        <authorList>
            <person name="Xu D."/>
            <person name="Su Y."/>
            <person name="Zheng S."/>
        </authorList>
    </citation>
    <scope>NUCLEOTIDE SEQUENCE [LARGE SCALE GENOMIC DNA]</scope>
    <source>
        <strain evidence="8 9">T12B17</strain>
    </source>
</reference>
<organism evidence="8 9">
    <name type="scientific">Sphingobacterium siyangense</name>
    <dbReference type="NCBI Taxonomy" id="459529"/>
    <lineage>
        <taxon>Bacteria</taxon>
        <taxon>Pseudomonadati</taxon>
        <taxon>Bacteroidota</taxon>
        <taxon>Sphingobacteriia</taxon>
        <taxon>Sphingobacteriales</taxon>
        <taxon>Sphingobacteriaceae</taxon>
        <taxon>Sphingobacterium</taxon>
    </lineage>
</organism>
<dbReference type="Pfam" id="PF07980">
    <property type="entry name" value="SusD_RagB"/>
    <property type="match status" value="1"/>
</dbReference>
<comment type="subcellular location">
    <subcellularLocation>
        <location evidence="1">Cell outer membrane</location>
    </subcellularLocation>
</comment>
<dbReference type="InterPro" id="IPR033985">
    <property type="entry name" value="SusD-like_N"/>
</dbReference>
<gene>
    <name evidence="8" type="ORF">BCY89_00450</name>
</gene>
<dbReference type="Pfam" id="PF14322">
    <property type="entry name" value="SusD-like_3"/>
    <property type="match status" value="1"/>
</dbReference>
<keyword evidence="3" id="KW-0732">Signal</keyword>
<evidence type="ECO:0000256" key="1">
    <source>
        <dbReference type="ARBA" id="ARBA00004442"/>
    </source>
</evidence>
<comment type="caution">
    <text evidence="8">The sequence shown here is derived from an EMBL/GenBank/DDBJ whole genome shotgun (WGS) entry which is preliminary data.</text>
</comment>
<dbReference type="PROSITE" id="PS51257">
    <property type="entry name" value="PROKAR_LIPOPROTEIN"/>
    <property type="match status" value="1"/>
</dbReference>
<evidence type="ECO:0000256" key="3">
    <source>
        <dbReference type="ARBA" id="ARBA00022729"/>
    </source>
</evidence>
<dbReference type="GO" id="GO:0009279">
    <property type="term" value="C:cell outer membrane"/>
    <property type="evidence" value="ECO:0007669"/>
    <property type="project" value="UniProtKB-SubCell"/>
</dbReference>
<evidence type="ECO:0000256" key="2">
    <source>
        <dbReference type="ARBA" id="ARBA00006275"/>
    </source>
</evidence>
<dbReference type="InterPro" id="IPR011990">
    <property type="entry name" value="TPR-like_helical_dom_sf"/>
</dbReference>